<dbReference type="GO" id="GO:0051894">
    <property type="term" value="P:positive regulation of focal adhesion assembly"/>
    <property type="evidence" value="ECO:0007669"/>
    <property type="project" value="TreeGrafter"/>
</dbReference>
<keyword evidence="10" id="KW-1185">Reference proteome</keyword>
<dbReference type="GO" id="GO:0007155">
    <property type="term" value="P:cell adhesion"/>
    <property type="evidence" value="ECO:0007669"/>
    <property type="project" value="InterPro"/>
</dbReference>
<dbReference type="GO" id="GO:0005096">
    <property type="term" value="F:GTPase activator activity"/>
    <property type="evidence" value="ECO:0007669"/>
    <property type="project" value="TreeGrafter"/>
</dbReference>
<dbReference type="GO" id="GO:0045121">
    <property type="term" value="C:membrane raft"/>
    <property type="evidence" value="ECO:0007669"/>
    <property type="project" value="TreeGrafter"/>
</dbReference>
<keyword evidence="7" id="KW-0449">Lipoprotein</keyword>
<dbReference type="GeneTree" id="ENSGT00390000012429"/>
<evidence type="ECO:0000256" key="4">
    <source>
        <dbReference type="ARBA" id="ARBA00023136"/>
    </source>
</evidence>
<dbReference type="PANTHER" id="PTHR19226:SF2">
    <property type="entry name" value="THY-1 MEMBRANE GLYCOPROTEIN"/>
    <property type="match status" value="1"/>
</dbReference>
<proteinExistence type="predicted"/>
<dbReference type="OMA" id="HNTTYLC"/>
<organism evidence="9 10">
    <name type="scientific">Electrophorus electricus</name>
    <name type="common">Electric eel</name>
    <name type="synonym">Gymnotus electricus</name>
    <dbReference type="NCBI Taxonomy" id="8005"/>
    <lineage>
        <taxon>Eukaryota</taxon>
        <taxon>Metazoa</taxon>
        <taxon>Chordata</taxon>
        <taxon>Craniata</taxon>
        <taxon>Vertebrata</taxon>
        <taxon>Euteleostomi</taxon>
        <taxon>Actinopterygii</taxon>
        <taxon>Neopterygii</taxon>
        <taxon>Teleostei</taxon>
        <taxon>Ostariophysi</taxon>
        <taxon>Gymnotiformes</taxon>
        <taxon>Gymnotoidei</taxon>
        <taxon>Gymnotidae</taxon>
        <taxon>Electrophorus</taxon>
    </lineage>
</organism>
<evidence type="ECO:0000256" key="8">
    <source>
        <dbReference type="ARBA" id="ARBA00023319"/>
    </source>
</evidence>
<accession>A0A4W4EA11</accession>
<keyword evidence="6" id="KW-0325">Glycoprotein</keyword>
<dbReference type="GO" id="GO:0005925">
    <property type="term" value="C:focal adhesion"/>
    <property type="evidence" value="ECO:0007669"/>
    <property type="project" value="TreeGrafter"/>
</dbReference>
<keyword evidence="2" id="KW-1003">Cell membrane</keyword>
<sequence>QPFALVAKHLKMLKMLKGQVILMGPALCDDHDDDDIAGDKVMTVCQEEDNDLRVTCPLRPKPNYHTEYEFSMSMGSKEIIINTNVSGTMPEPKFRHNTYVEVWYPYGFKLTMLAFTIKENTRFMCRVTKEVMTLSVEPCSAISLFLQSYPCLLSLLPTLGIIQHLEAL</sequence>
<reference evidence="9" key="4">
    <citation type="submission" date="2025-08" db="UniProtKB">
        <authorList>
            <consortium name="Ensembl"/>
        </authorList>
    </citation>
    <scope>IDENTIFICATION</scope>
</reference>
<dbReference type="Proteomes" id="UP000314983">
    <property type="component" value="Chromosome 6"/>
</dbReference>
<dbReference type="GO" id="GO:0007229">
    <property type="term" value="P:integrin-mediated signaling pathway"/>
    <property type="evidence" value="ECO:0007669"/>
    <property type="project" value="TreeGrafter"/>
</dbReference>
<comment type="subcellular location">
    <subcellularLocation>
        <location evidence="1">Cell membrane</location>
    </subcellularLocation>
</comment>
<reference evidence="10" key="1">
    <citation type="journal article" date="2014" name="Science">
        <title>Nonhuman genetics. Genomic basis for the convergent evolution of electric organs.</title>
        <authorList>
            <person name="Gallant J.R."/>
            <person name="Traeger L.L."/>
            <person name="Volkening J.D."/>
            <person name="Moffett H."/>
            <person name="Chen P.H."/>
            <person name="Novina C.D."/>
            <person name="Phillips G.N.Jr."/>
            <person name="Anand R."/>
            <person name="Wells G.B."/>
            <person name="Pinch M."/>
            <person name="Guth R."/>
            <person name="Unguez G.A."/>
            <person name="Albert J.S."/>
            <person name="Zakon H.H."/>
            <person name="Samanta M.P."/>
            <person name="Sussman M.R."/>
        </authorList>
    </citation>
    <scope>NUCLEOTIDE SEQUENCE [LARGE SCALE GENOMIC DNA]</scope>
</reference>
<keyword evidence="5" id="KW-1015">Disulfide bond</keyword>
<dbReference type="GO" id="GO:0009897">
    <property type="term" value="C:external side of plasma membrane"/>
    <property type="evidence" value="ECO:0007669"/>
    <property type="project" value="TreeGrafter"/>
</dbReference>
<dbReference type="Ensembl" id="ENSEEET00000008201.2">
    <property type="protein sequence ID" value="ENSEEEP00000008095.2"/>
    <property type="gene ID" value="ENSEEEG00000004214.2"/>
</dbReference>
<reference evidence="9" key="5">
    <citation type="submission" date="2025-09" db="UniProtKB">
        <authorList>
            <consortium name="Ensembl"/>
        </authorList>
    </citation>
    <scope>IDENTIFICATION</scope>
</reference>
<name>A0A4W4EA11_ELEEL</name>
<dbReference type="STRING" id="8005.ENSEEEP00000008095"/>
<evidence type="ECO:0000256" key="6">
    <source>
        <dbReference type="ARBA" id="ARBA00023180"/>
    </source>
</evidence>
<keyword evidence="4" id="KW-0472">Membrane</keyword>
<dbReference type="InterPro" id="IPR033292">
    <property type="entry name" value="THY1"/>
</dbReference>
<evidence type="ECO:0000313" key="9">
    <source>
        <dbReference type="Ensembl" id="ENSEEEP00000008095.2"/>
    </source>
</evidence>
<dbReference type="GO" id="GO:0005178">
    <property type="term" value="F:integrin binding"/>
    <property type="evidence" value="ECO:0007669"/>
    <property type="project" value="InterPro"/>
</dbReference>
<protein>
    <submittedName>
        <fullName evidence="9">Uncharacterized protein</fullName>
    </submittedName>
</protein>
<dbReference type="PANTHER" id="PTHR19226">
    <property type="entry name" value="THY-1 MEMBRANE GLYCOPROTEIN"/>
    <property type="match status" value="1"/>
</dbReference>
<evidence type="ECO:0000256" key="2">
    <source>
        <dbReference type="ARBA" id="ARBA00022475"/>
    </source>
</evidence>
<evidence type="ECO:0000256" key="7">
    <source>
        <dbReference type="ARBA" id="ARBA00023288"/>
    </source>
</evidence>
<evidence type="ECO:0000256" key="1">
    <source>
        <dbReference type="ARBA" id="ARBA00004236"/>
    </source>
</evidence>
<dbReference type="AlphaFoldDB" id="A0A4W4EA11"/>
<evidence type="ECO:0000256" key="3">
    <source>
        <dbReference type="ARBA" id="ARBA00022729"/>
    </source>
</evidence>
<reference evidence="10" key="2">
    <citation type="journal article" date="2017" name="Sci. Adv.">
        <title>A tail of two voltages: Proteomic comparison of the three electric organs of the electric eel.</title>
        <authorList>
            <person name="Traeger L.L."/>
            <person name="Sabat G."/>
            <person name="Barrett-Wilt G.A."/>
            <person name="Wells G.B."/>
            <person name="Sussman M.R."/>
        </authorList>
    </citation>
    <scope>NUCLEOTIDE SEQUENCE [LARGE SCALE GENOMIC DNA]</scope>
</reference>
<dbReference type="GO" id="GO:0043209">
    <property type="term" value="C:myelin sheath"/>
    <property type="evidence" value="ECO:0007669"/>
    <property type="project" value="TreeGrafter"/>
</dbReference>
<reference evidence="9" key="3">
    <citation type="submission" date="2020-05" db="EMBL/GenBank/DDBJ databases">
        <title>Electrophorus electricus (electric eel) genome, fEleEle1, primary haplotype.</title>
        <authorList>
            <person name="Myers G."/>
            <person name="Meyer A."/>
            <person name="Fedrigo O."/>
            <person name="Formenti G."/>
            <person name="Rhie A."/>
            <person name="Tracey A."/>
            <person name="Sims Y."/>
            <person name="Jarvis E.D."/>
        </authorList>
    </citation>
    <scope>NUCLEOTIDE SEQUENCE [LARGE SCALE GENOMIC DNA]</scope>
</reference>
<keyword evidence="8" id="KW-0393">Immunoglobulin domain</keyword>
<dbReference type="GO" id="GO:0030425">
    <property type="term" value="C:dendrite"/>
    <property type="evidence" value="ECO:0007669"/>
    <property type="project" value="TreeGrafter"/>
</dbReference>
<keyword evidence="3" id="KW-0732">Signal</keyword>
<evidence type="ECO:0000313" key="10">
    <source>
        <dbReference type="Proteomes" id="UP000314983"/>
    </source>
</evidence>
<evidence type="ECO:0000256" key="5">
    <source>
        <dbReference type="ARBA" id="ARBA00023157"/>
    </source>
</evidence>
<dbReference type="GO" id="GO:0030334">
    <property type="term" value="P:regulation of cell migration"/>
    <property type="evidence" value="ECO:0007669"/>
    <property type="project" value="InterPro"/>
</dbReference>